<accession>A0A1M7PH93</accession>
<dbReference type="OrthoDB" id="4547498at2"/>
<keyword evidence="2" id="KW-1185">Reference proteome</keyword>
<dbReference type="EMBL" id="FRBI01000023">
    <property type="protein sequence ID" value="SHN16433.1"/>
    <property type="molecule type" value="Genomic_DNA"/>
</dbReference>
<name>A0A1M7PH93_9ACTN</name>
<dbReference type="AlphaFoldDB" id="A0A1M7PH93"/>
<gene>
    <name evidence="1" type="ORF">SAMN05216499_12389</name>
</gene>
<protein>
    <submittedName>
        <fullName evidence="1">Uncharacterized protein</fullName>
    </submittedName>
</protein>
<dbReference type="Proteomes" id="UP000184111">
    <property type="component" value="Unassembled WGS sequence"/>
</dbReference>
<evidence type="ECO:0000313" key="2">
    <source>
        <dbReference type="Proteomes" id="UP000184111"/>
    </source>
</evidence>
<evidence type="ECO:0000313" key="1">
    <source>
        <dbReference type="EMBL" id="SHN16433.1"/>
    </source>
</evidence>
<proteinExistence type="predicted"/>
<dbReference type="RefSeq" id="WP_159450307.1">
    <property type="nucleotide sequence ID" value="NZ_FRBI01000023.1"/>
</dbReference>
<organism evidence="1 2">
    <name type="scientific">Actinacidiphila paucisporea</name>
    <dbReference type="NCBI Taxonomy" id="310782"/>
    <lineage>
        <taxon>Bacteria</taxon>
        <taxon>Bacillati</taxon>
        <taxon>Actinomycetota</taxon>
        <taxon>Actinomycetes</taxon>
        <taxon>Kitasatosporales</taxon>
        <taxon>Streptomycetaceae</taxon>
        <taxon>Actinacidiphila</taxon>
    </lineage>
</organism>
<sequence length="55" mass="6135">MADEPGRIFREAWISGVRKHFAGEPTPGYVAGSEDLPGWQRETDADIFEAVRDSL</sequence>
<reference evidence="1 2" key="1">
    <citation type="submission" date="2016-11" db="EMBL/GenBank/DDBJ databases">
        <authorList>
            <person name="Jaros S."/>
            <person name="Januszkiewicz K."/>
            <person name="Wedrychowicz H."/>
        </authorList>
    </citation>
    <scope>NUCLEOTIDE SEQUENCE [LARGE SCALE GENOMIC DNA]</scope>
    <source>
        <strain evidence="1 2">CGMCC 4.2025</strain>
    </source>
</reference>
<dbReference type="STRING" id="310782.SAMN05216499_12389"/>